<evidence type="ECO:0000259" key="7">
    <source>
        <dbReference type="Pfam" id="PF00460"/>
    </source>
</evidence>
<dbReference type="InterPro" id="IPR006300">
    <property type="entry name" value="FlgB"/>
</dbReference>
<dbReference type="GO" id="GO:0030694">
    <property type="term" value="C:bacterial-type flagellum basal body, rod"/>
    <property type="evidence" value="ECO:0007669"/>
    <property type="project" value="InterPro"/>
</dbReference>
<keyword evidence="8" id="KW-0966">Cell projection</keyword>
<protein>
    <recommendedName>
        <fullName evidence="3 6">Flagellar basal body rod protein FlgB</fullName>
    </recommendedName>
</protein>
<comment type="similarity">
    <text evidence="2 6">Belongs to the flagella basal body rod proteins family.</text>
</comment>
<dbReference type="PROSITE" id="PS00588">
    <property type="entry name" value="FLAGELLA_BB_ROD"/>
    <property type="match status" value="1"/>
</dbReference>
<accession>A0A6I0F769</accession>
<dbReference type="InterPro" id="IPR001444">
    <property type="entry name" value="Flag_bb_rod_N"/>
</dbReference>
<keyword evidence="8" id="KW-0282">Flagellum</keyword>
<sequence length="131" mass="14886">MFKGINLLSNALNASWKRNEVISNNIANANTPNFKRSKVVFEELLSETLKGKGIRGAKTNKNHFEIGLQPIHQQKHKIETEKNYSTRRDGNNVDIDVEMAELAKNSILHDALTTRINSQFNRLKTVIKEGK</sequence>
<dbReference type="OrthoDB" id="9792068at2"/>
<evidence type="ECO:0000256" key="5">
    <source>
        <dbReference type="ARBA" id="ARBA00024934"/>
    </source>
</evidence>
<feature type="domain" description="Flagellar basal body rod protein N-terminal" evidence="7">
    <location>
        <begin position="6"/>
        <end position="35"/>
    </location>
</feature>
<evidence type="ECO:0000256" key="4">
    <source>
        <dbReference type="ARBA" id="ARBA00023143"/>
    </source>
</evidence>
<organism evidence="8 9">
    <name type="scientific">Alkaliphilus pronyensis</name>
    <dbReference type="NCBI Taxonomy" id="1482732"/>
    <lineage>
        <taxon>Bacteria</taxon>
        <taxon>Bacillati</taxon>
        <taxon>Bacillota</taxon>
        <taxon>Clostridia</taxon>
        <taxon>Peptostreptococcales</taxon>
        <taxon>Natronincolaceae</taxon>
        <taxon>Alkaliphilus</taxon>
    </lineage>
</organism>
<dbReference type="AlphaFoldDB" id="A0A6I0F769"/>
<dbReference type="EMBL" id="WBZC01000014">
    <property type="protein sequence ID" value="KAB3535889.1"/>
    <property type="molecule type" value="Genomic_DNA"/>
</dbReference>
<comment type="function">
    <text evidence="5 6">Structural component of flagellum, the bacterial motility apparatus. Part of the rod structure of flagellar basal body.</text>
</comment>
<keyword evidence="9" id="KW-1185">Reference proteome</keyword>
<name>A0A6I0F769_9FIRM</name>
<dbReference type="InterPro" id="IPR019776">
    <property type="entry name" value="Flagellar_basal_body_rod_CS"/>
</dbReference>
<keyword evidence="8" id="KW-0969">Cilium</keyword>
<comment type="subunit">
    <text evidence="6">The basal body constitutes a major portion of the flagellar organelle and consists of a number of rings mounted on a central rod.</text>
</comment>
<dbReference type="Proteomes" id="UP000432715">
    <property type="component" value="Unassembled WGS sequence"/>
</dbReference>
<dbReference type="RefSeq" id="WP_151860517.1">
    <property type="nucleotide sequence ID" value="NZ_WBZC01000014.1"/>
</dbReference>
<dbReference type="Pfam" id="PF00460">
    <property type="entry name" value="Flg_bb_rod"/>
    <property type="match status" value="1"/>
</dbReference>
<dbReference type="GO" id="GO:0071978">
    <property type="term" value="P:bacterial-type flagellum-dependent swarming motility"/>
    <property type="evidence" value="ECO:0007669"/>
    <property type="project" value="TreeGrafter"/>
</dbReference>
<comment type="subcellular location">
    <subcellularLocation>
        <location evidence="1 6">Bacterial flagellum basal body</location>
    </subcellularLocation>
</comment>
<comment type="caution">
    <text evidence="8">The sequence shown here is derived from an EMBL/GenBank/DDBJ whole genome shotgun (WGS) entry which is preliminary data.</text>
</comment>
<dbReference type="NCBIfam" id="TIGR01396">
    <property type="entry name" value="FlgB"/>
    <property type="match status" value="1"/>
</dbReference>
<evidence type="ECO:0000256" key="1">
    <source>
        <dbReference type="ARBA" id="ARBA00004117"/>
    </source>
</evidence>
<keyword evidence="4 6" id="KW-0975">Bacterial flagellum</keyword>
<proteinExistence type="inferred from homology"/>
<evidence type="ECO:0000313" key="9">
    <source>
        <dbReference type="Proteomes" id="UP000432715"/>
    </source>
</evidence>
<evidence type="ECO:0000313" key="8">
    <source>
        <dbReference type="EMBL" id="KAB3535889.1"/>
    </source>
</evidence>
<dbReference type="PANTHER" id="PTHR30435">
    <property type="entry name" value="FLAGELLAR PROTEIN"/>
    <property type="match status" value="1"/>
</dbReference>
<evidence type="ECO:0000256" key="3">
    <source>
        <dbReference type="ARBA" id="ARBA00014376"/>
    </source>
</evidence>
<reference evidence="8 9" key="1">
    <citation type="submission" date="2019-10" db="EMBL/GenBank/DDBJ databases">
        <title>Alkaliphilus serpentinus sp. nov. and Alkaliphilus pronyensis sp. nov., two novel anaerobic alkaliphilic species isolated from the serpentinized-hosted hydrothermal field of the Prony Bay (New Caledonia).</title>
        <authorList>
            <person name="Postec A."/>
        </authorList>
    </citation>
    <scope>NUCLEOTIDE SEQUENCE [LARGE SCALE GENOMIC DNA]</scope>
    <source>
        <strain evidence="8 9">LacV</strain>
    </source>
</reference>
<dbReference type="PANTHER" id="PTHR30435:SF12">
    <property type="entry name" value="FLAGELLAR BASAL BODY ROD PROTEIN FLGB"/>
    <property type="match status" value="1"/>
</dbReference>
<evidence type="ECO:0000256" key="2">
    <source>
        <dbReference type="ARBA" id="ARBA00009677"/>
    </source>
</evidence>
<gene>
    <name evidence="8" type="primary">flgB</name>
    <name evidence="8" type="ORF">F8154_05065</name>
</gene>
<evidence type="ECO:0000256" key="6">
    <source>
        <dbReference type="PIRNR" id="PIRNR002889"/>
    </source>
</evidence>
<dbReference type="PIRSF" id="PIRSF002889">
    <property type="entry name" value="Rod_FlgB"/>
    <property type="match status" value="1"/>
</dbReference>